<dbReference type="OrthoDB" id="277322at2759"/>
<dbReference type="InterPro" id="IPR036291">
    <property type="entry name" value="NAD(P)-bd_dom_sf"/>
</dbReference>
<name>A0A3R7LHY6_9TRYP</name>
<evidence type="ECO:0000313" key="4">
    <source>
        <dbReference type="EMBL" id="RNF27612.1"/>
    </source>
</evidence>
<dbReference type="SUPFAM" id="SSF51735">
    <property type="entry name" value="NAD(P)-binding Rossmann-fold domains"/>
    <property type="match status" value="1"/>
</dbReference>
<dbReference type="Gene3D" id="3.30.360.10">
    <property type="entry name" value="Dihydrodipicolinate Reductase, domain 2"/>
    <property type="match status" value="1"/>
</dbReference>
<feature type="domain" description="GFO/IDH/MocA-like oxidoreductase" evidence="3">
    <location>
        <begin position="149"/>
        <end position="262"/>
    </location>
</feature>
<dbReference type="Gene3D" id="3.40.50.720">
    <property type="entry name" value="NAD(P)-binding Rossmann-like Domain"/>
    <property type="match status" value="1"/>
</dbReference>
<evidence type="ECO:0000256" key="1">
    <source>
        <dbReference type="ARBA" id="ARBA00010928"/>
    </source>
</evidence>
<reference evidence="4 5" key="1">
    <citation type="journal article" date="2018" name="BMC Genomics">
        <title>Genomic comparison of Trypanosoma conorhini and Trypanosoma rangeli to Trypanosoma cruzi strains of high and low virulence.</title>
        <authorList>
            <person name="Bradwell K.R."/>
            <person name="Koparde V.N."/>
            <person name="Matveyev A.V."/>
            <person name="Serrano M.G."/>
            <person name="Alves J.M."/>
            <person name="Parikh H."/>
            <person name="Huang B."/>
            <person name="Lee V."/>
            <person name="Espinosa-Alvarez O."/>
            <person name="Ortiz P.A."/>
            <person name="Costa-Martins A.G."/>
            <person name="Teixeira M.M."/>
            <person name="Buck G.A."/>
        </authorList>
    </citation>
    <scope>NUCLEOTIDE SEQUENCE [LARGE SCALE GENOMIC DNA]</scope>
    <source>
        <strain evidence="4 5">025E</strain>
    </source>
</reference>
<gene>
    <name evidence="4" type="ORF">Tco025E_00173</name>
</gene>
<proteinExistence type="inferred from homology"/>
<sequence length="366" mass="40486">MTPAVHVGLLGASAIARKVWDAINRAGLLVTVVGSRNPQKAEAFVQECCEYLNLDASSRPRVCSYEELVVSDDVDVVYISIPVMERPVWVVKCAEHDKHVVGEKPPAENAAVLQDWLERLGARQLLYMDGTMFSHGPWVQKLLETLPRCGKVRRMTAALAWCADAERRRSDIRLNPALENLGALGDCGWYCVRVMLHAMNFQMPKAVVGRILEKNEKGAILAFSGELSFDVDGERVTGYLYCALNSAQQAEFTVSGTTGIIEAPNIYVPVTAPAGRASFKFVEARTAARGTELTVTREEHVIAVPDEDGYCQQTRMWRDVDAALSRNREGRLVASAAAMQQWGRMAWMTQCILDKLAESAEVQLRA</sequence>
<dbReference type="EMBL" id="MKKU01000002">
    <property type="protein sequence ID" value="RNF27612.1"/>
    <property type="molecule type" value="Genomic_DNA"/>
</dbReference>
<evidence type="ECO:0000259" key="3">
    <source>
        <dbReference type="Pfam" id="PF22725"/>
    </source>
</evidence>
<dbReference type="AlphaFoldDB" id="A0A3R7LHY6"/>
<dbReference type="RefSeq" id="XP_029232818.1">
    <property type="nucleotide sequence ID" value="XM_029367122.1"/>
</dbReference>
<keyword evidence="5" id="KW-1185">Reference proteome</keyword>
<dbReference type="Pfam" id="PF22725">
    <property type="entry name" value="GFO_IDH_MocA_C3"/>
    <property type="match status" value="1"/>
</dbReference>
<feature type="domain" description="Gfo/Idh/MocA-like oxidoreductase N-terminal" evidence="2">
    <location>
        <begin position="6"/>
        <end position="126"/>
    </location>
</feature>
<evidence type="ECO:0000313" key="5">
    <source>
        <dbReference type="Proteomes" id="UP000284403"/>
    </source>
</evidence>
<comment type="caution">
    <text evidence="4">The sequence shown here is derived from an EMBL/GenBank/DDBJ whole genome shotgun (WGS) entry which is preliminary data.</text>
</comment>
<dbReference type="InterPro" id="IPR055170">
    <property type="entry name" value="GFO_IDH_MocA-like_dom"/>
</dbReference>
<accession>A0A3R7LHY6</accession>
<evidence type="ECO:0000259" key="2">
    <source>
        <dbReference type="Pfam" id="PF01408"/>
    </source>
</evidence>
<dbReference type="PANTHER" id="PTHR46368">
    <property type="match status" value="1"/>
</dbReference>
<dbReference type="Pfam" id="PF01408">
    <property type="entry name" value="GFO_IDH_MocA"/>
    <property type="match status" value="1"/>
</dbReference>
<dbReference type="Proteomes" id="UP000284403">
    <property type="component" value="Unassembled WGS sequence"/>
</dbReference>
<comment type="similarity">
    <text evidence="1">Belongs to the Gfo/Idh/MocA family.</text>
</comment>
<dbReference type="SUPFAM" id="SSF55347">
    <property type="entry name" value="Glyceraldehyde-3-phosphate dehydrogenase-like, C-terminal domain"/>
    <property type="match status" value="1"/>
</dbReference>
<dbReference type="GeneID" id="40313784"/>
<protein>
    <submittedName>
        <fullName evidence="4">Oxidoreductase-like protein</fullName>
    </submittedName>
</protein>
<dbReference type="PANTHER" id="PTHR46368:SF4">
    <property type="entry name" value="OS10G0403700 PROTEIN"/>
    <property type="match status" value="1"/>
</dbReference>
<organism evidence="4 5">
    <name type="scientific">Trypanosoma conorhini</name>
    <dbReference type="NCBI Taxonomy" id="83891"/>
    <lineage>
        <taxon>Eukaryota</taxon>
        <taxon>Discoba</taxon>
        <taxon>Euglenozoa</taxon>
        <taxon>Kinetoplastea</taxon>
        <taxon>Metakinetoplastina</taxon>
        <taxon>Trypanosomatida</taxon>
        <taxon>Trypanosomatidae</taxon>
        <taxon>Trypanosoma</taxon>
    </lineage>
</organism>
<dbReference type="GO" id="GO:0000166">
    <property type="term" value="F:nucleotide binding"/>
    <property type="evidence" value="ECO:0007669"/>
    <property type="project" value="InterPro"/>
</dbReference>
<dbReference type="InterPro" id="IPR000683">
    <property type="entry name" value="Gfo/Idh/MocA-like_OxRdtase_N"/>
</dbReference>